<dbReference type="InterPro" id="IPR005549">
    <property type="entry name" value="Kinetochore_Nuf2_N"/>
</dbReference>
<feature type="coiled-coil region" evidence="16">
    <location>
        <begin position="222"/>
        <end position="249"/>
    </location>
</feature>
<evidence type="ECO:0000256" key="12">
    <source>
        <dbReference type="ARBA" id="ARBA00045419"/>
    </source>
</evidence>
<feature type="domain" description="Kinetochore protein Nuf2 N-terminal" evidence="17">
    <location>
        <begin position="4"/>
        <end position="145"/>
    </location>
</feature>
<evidence type="ECO:0000259" key="17">
    <source>
        <dbReference type="Pfam" id="PF03800"/>
    </source>
</evidence>
<gene>
    <name evidence="18" type="primary">NUF2</name>
</gene>
<evidence type="ECO:0000256" key="11">
    <source>
        <dbReference type="ARBA" id="ARBA00023328"/>
    </source>
</evidence>
<dbReference type="FunFam" id="1.10.418.60:FF:000001">
    <property type="entry name" value="NDC80 kinetochore complex component NUF2"/>
    <property type="match status" value="1"/>
</dbReference>
<dbReference type="GO" id="GO:0005634">
    <property type="term" value="C:nucleus"/>
    <property type="evidence" value="ECO:0007669"/>
    <property type="project" value="UniProtKB-SubCell"/>
</dbReference>
<dbReference type="Ensembl" id="ENSSHAT00000004608.2">
    <property type="protein sequence ID" value="ENSSHAP00000004560.2"/>
    <property type="gene ID" value="ENSSHAG00000004011.2"/>
</dbReference>
<comment type="similarity">
    <text evidence="3">Belongs to the NUF2 family.</text>
</comment>
<evidence type="ECO:0000313" key="18">
    <source>
        <dbReference type="Ensembl" id="ENSSHAP00000004560.2"/>
    </source>
</evidence>
<dbReference type="Gene3D" id="1.10.418.60">
    <property type="entry name" value="Ncd80 complex, Nuf2 subunit"/>
    <property type="match status" value="1"/>
</dbReference>
<dbReference type="GO" id="GO:0044877">
    <property type="term" value="F:protein-containing complex binding"/>
    <property type="evidence" value="ECO:0007669"/>
    <property type="project" value="TreeGrafter"/>
</dbReference>
<reference evidence="18" key="3">
    <citation type="submission" date="2025-09" db="UniProtKB">
        <authorList>
            <consortium name="Ensembl"/>
        </authorList>
    </citation>
    <scope>IDENTIFICATION</scope>
</reference>
<reference evidence="18 19" key="1">
    <citation type="journal article" date="2011" name="Proc. Natl. Acad. Sci. U.S.A.">
        <title>Genetic diversity and population structure of the endangered marsupial Sarcophilus harrisii (Tasmanian devil).</title>
        <authorList>
            <person name="Miller W."/>
            <person name="Hayes V.M."/>
            <person name="Ratan A."/>
            <person name="Petersen D.C."/>
            <person name="Wittekindt N.E."/>
            <person name="Miller J."/>
            <person name="Walenz B."/>
            <person name="Knight J."/>
            <person name="Qi J."/>
            <person name="Zhao F."/>
            <person name="Wang Q."/>
            <person name="Bedoya-Reina O.C."/>
            <person name="Katiyar N."/>
            <person name="Tomsho L.P."/>
            <person name="Kasson L.M."/>
            <person name="Hardie R.A."/>
            <person name="Woodbridge P."/>
            <person name="Tindall E.A."/>
            <person name="Bertelsen M.F."/>
            <person name="Dixon D."/>
            <person name="Pyecroft S."/>
            <person name="Helgen K.M."/>
            <person name="Lesk A.M."/>
            <person name="Pringle T.H."/>
            <person name="Patterson N."/>
            <person name="Zhang Y."/>
            <person name="Kreiss A."/>
            <person name="Woods G.M."/>
            <person name="Jones M.E."/>
            <person name="Schuster S.C."/>
        </authorList>
    </citation>
    <scope>NUCLEOTIDE SEQUENCE [LARGE SCALE GENOMIC DNA]</scope>
</reference>
<dbReference type="FunCoup" id="G3VN05">
    <property type="interactions" value="872"/>
</dbReference>
<dbReference type="Pfam" id="PF03800">
    <property type="entry name" value="Nuf2"/>
    <property type="match status" value="1"/>
</dbReference>
<organism evidence="18 19">
    <name type="scientific">Sarcophilus harrisii</name>
    <name type="common">Tasmanian devil</name>
    <name type="synonym">Sarcophilus laniarius</name>
    <dbReference type="NCBI Taxonomy" id="9305"/>
    <lineage>
        <taxon>Eukaryota</taxon>
        <taxon>Metazoa</taxon>
        <taxon>Chordata</taxon>
        <taxon>Craniata</taxon>
        <taxon>Vertebrata</taxon>
        <taxon>Euteleostomi</taxon>
        <taxon>Mammalia</taxon>
        <taxon>Metatheria</taxon>
        <taxon>Dasyuromorphia</taxon>
        <taxon>Dasyuridae</taxon>
        <taxon>Sarcophilus</taxon>
    </lineage>
</organism>
<keyword evidence="11" id="KW-0137">Centromere</keyword>
<evidence type="ECO:0000256" key="14">
    <source>
        <dbReference type="ARBA" id="ARBA00079771"/>
    </source>
</evidence>
<protein>
    <recommendedName>
        <fullName evidence="15">Kinetochore protein NUF2</fullName>
    </recommendedName>
    <alternativeName>
        <fullName evidence="14">Cell division cycle-associated protein 1</fullName>
    </alternativeName>
    <alternativeName>
        <fullName evidence="13">Kinetochore protein Nuf2</fullName>
    </alternativeName>
</protein>
<keyword evidence="7" id="KW-0995">Kinetochore</keyword>
<accession>G3VN05</accession>
<evidence type="ECO:0000256" key="5">
    <source>
        <dbReference type="ARBA" id="ARBA00022618"/>
    </source>
</evidence>
<dbReference type="Proteomes" id="UP000007648">
    <property type="component" value="Unassembled WGS sequence"/>
</dbReference>
<dbReference type="GO" id="GO:0051315">
    <property type="term" value="P:attachment of mitotic spindle microtubules to kinetochore"/>
    <property type="evidence" value="ECO:0007669"/>
    <property type="project" value="TreeGrafter"/>
</dbReference>
<reference evidence="18" key="2">
    <citation type="submission" date="2025-08" db="UniProtKB">
        <authorList>
            <consortium name="Ensembl"/>
        </authorList>
    </citation>
    <scope>IDENTIFICATION</scope>
</reference>
<proteinExistence type="inferred from homology"/>
<dbReference type="AlphaFoldDB" id="G3VN05"/>
<dbReference type="GO" id="GO:0031262">
    <property type="term" value="C:Ndc80 complex"/>
    <property type="evidence" value="ECO:0007669"/>
    <property type="project" value="InterPro"/>
</dbReference>
<dbReference type="GO" id="GO:0045132">
    <property type="term" value="P:meiotic chromosome segregation"/>
    <property type="evidence" value="ECO:0007669"/>
    <property type="project" value="TreeGrafter"/>
</dbReference>
<dbReference type="InterPro" id="IPR038275">
    <property type="entry name" value="Nuf2_N_sf"/>
</dbReference>
<keyword evidence="9" id="KW-0539">Nucleus</keyword>
<dbReference type="PANTHER" id="PTHR21650">
    <property type="entry name" value="MEMBRALIN/KINETOCHORE PROTEIN NUF2"/>
    <property type="match status" value="1"/>
</dbReference>
<feature type="coiled-coil region" evidence="16">
    <location>
        <begin position="309"/>
        <end position="343"/>
    </location>
</feature>
<evidence type="ECO:0000256" key="10">
    <source>
        <dbReference type="ARBA" id="ARBA00023306"/>
    </source>
</evidence>
<evidence type="ECO:0000256" key="16">
    <source>
        <dbReference type="SAM" id="Coils"/>
    </source>
</evidence>
<dbReference type="GO" id="GO:0051301">
    <property type="term" value="P:cell division"/>
    <property type="evidence" value="ECO:0007669"/>
    <property type="project" value="UniProtKB-KW"/>
</dbReference>
<evidence type="ECO:0000256" key="6">
    <source>
        <dbReference type="ARBA" id="ARBA00022776"/>
    </source>
</evidence>
<keyword evidence="8 16" id="KW-0175">Coiled coil</keyword>
<comment type="function">
    <text evidence="12">Acts as a component of the essential kinetochore-associated NDC80 complex, which is required for chromosome segregation and spindle checkpoint activity. Required for kinetochore integrity and the organization of stable microtubule binding sites in the outer plate of the kinetochore. The NDC80 complex synergistically enhances the affinity of the SKA1 complex for microtubules and may allow the NDC80 complex to track depolymerizing microtubules.</text>
</comment>
<keyword evidence="5" id="KW-0132">Cell division</keyword>
<dbReference type="GO" id="GO:0007052">
    <property type="term" value="P:mitotic spindle organization"/>
    <property type="evidence" value="ECO:0007669"/>
    <property type="project" value="TreeGrafter"/>
</dbReference>
<evidence type="ECO:0000256" key="9">
    <source>
        <dbReference type="ARBA" id="ARBA00023242"/>
    </source>
</evidence>
<keyword evidence="4" id="KW-0158">Chromosome</keyword>
<evidence type="ECO:0000256" key="8">
    <source>
        <dbReference type="ARBA" id="ARBA00023054"/>
    </source>
</evidence>
<dbReference type="GeneTree" id="ENSGT00390000004199"/>
<evidence type="ECO:0000256" key="1">
    <source>
        <dbReference type="ARBA" id="ARBA00004123"/>
    </source>
</evidence>
<evidence type="ECO:0000256" key="3">
    <source>
        <dbReference type="ARBA" id="ARBA00005498"/>
    </source>
</evidence>
<evidence type="ECO:0000256" key="4">
    <source>
        <dbReference type="ARBA" id="ARBA00022454"/>
    </source>
</evidence>
<sequence>METLSFPRLSPAEIVTHVQNSILTGADGKTLSKNDIFPNPKPEVLRKIFLRTLQIVYGIPLDACYMMPVNVEVMYPQIMEGFLPLCNLFVYMESFLRICRVNDFEFADIFYPKGKRTCRFLSAIINFIHFRESRREIYMKHLWEYLMKLLLQKSSMDKMQQLHVAQQEALMKLEKLDSIPAEEQAEFKQLVEDIQERQQTLNGFRQKTTTIQDGISQKKLDVAEITKRLNELKLSLVTLKEEQENLKTKIVDSPEKLKNDKEKMKETVQKLKISKLEVTEKYEAYRDAIEGLPSFQMELQLYHKKIQELAESMDKVTRILKENQSLEDQIESSQTELKKQKTEETSLKRLVIVEKEKLATTQLKINKKHEDVKQYKRLVLEECNKIQEKRGAICDQVTTINCDVQKIRHEIQQLKDVTENEKVKFQEIFLTLKSALEKYHEAMEKAAEEGKARLSEKDAELKIELSI</sequence>
<keyword evidence="10" id="KW-0131">Cell cycle</keyword>
<dbReference type="PANTHER" id="PTHR21650:SF2">
    <property type="entry name" value="KINETOCHORE PROTEIN NUF2"/>
    <property type="match status" value="1"/>
</dbReference>
<dbReference type="InParanoid" id="G3VN05"/>
<evidence type="ECO:0000256" key="2">
    <source>
        <dbReference type="ARBA" id="ARBA00004629"/>
    </source>
</evidence>
<evidence type="ECO:0000256" key="15">
    <source>
        <dbReference type="ARBA" id="ARBA00093623"/>
    </source>
</evidence>
<keyword evidence="19" id="KW-1185">Reference proteome</keyword>
<evidence type="ECO:0000256" key="7">
    <source>
        <dbReference type="ARBA" id="ARBA00022838"/>
    </source>
</evidence>
<evidence type="ECO:0000256" key="13">
    <source>
        <dbReference type="ARBA" id="ARBA00070506"/>
    </source>
</evidence>
<dbReference type="GO" id="GO:0051383">
    <property type="term" value="P:kinetochore organization"/>
    <property type="evidence" value="ECO:0007669"/>
    <property type="project" value="TreeGrafter"/>
</dbReference>
<keyword evidence="6" id="KW-0498">Mitosis</keyword>
<comment type="subcellular location">
    <subcellularLocation>
        <location evidence="2">Chromosome</location>
        <location evidence="2">Centromere</location>
        <location evidence="2">Kinetochore</location>
    </subcellularLocation>
    <subcellularLocation>
        <location evidence="1">Nucleus</location>
    </subcellularLocation>
</comment>
<evidence type="ECO:0000313" key="19">
    <source>
        <dbReference type="Proteomes" id="UP000007648"/>
    </source>
</evidence>
<name>G3VN05_SARHA</name>